<sequence length="81" mass="8659">MIVRGGGQPWGQEFQVAVSCTNHGASLDHFGRTQPMLGHRAVIIRHQSSLNGPLAKQDLTIGTHNGDDALVPLTVEEAQCS</sequence>
<gene>
    <name evidence="1" type="ORF">DUNSADRAFT_4522</name>
</gene>
<reference evidence="1" key="1">
    <citation type="submission" date="2017-08" db="EMBL/GenBank/DDBJ databases">
        <authorList>
            <person name="Polle J.E."/>
            <person name="Barry K."/>
            <person name="Cushman J."/>
            <person name="Schmutz J."/>
            <person name="Tran D."/>
            <person name="Hathwaick L.T."/>
            <person name="Yim W.C."/>
            <person name="Jenkins J."/>
            <person name="Mckie-Krisberg Z.M."/>
            <person name="Prochnik S."/>
            <person name="Lindquist E."/>
            <person name="Dockter R.B."/>
            <person name="Adam C."/>
            <person name="Molina H."/>
            <person name="Bunkerborg J."/>
            <person name="Jin E."/>
            <person name="Buchheim M."/>
            <person name="Magnuson J."/>
        </authorList>
    </citation>
    <scope>NUCLEOTIDE SEQUENCE</scope>
    <source>
        <strain evidence="1">CCAP 19/18</strain>
    </source>
</reference>
<evidence type="ECO:0000313" key="1">
    <source>
        <dbReference type="EMBL" id="KAF5837314.1"/>
    </source>
</evidence>
<proteinExistence type="predicted"/>
<dbReference type="Proteomes" id="UP000815325">
    <property type="component" value="Unassembled WGS sequence"/>
</dbReference>
<comment type="caution">
    <text evidence="1">The sequence shown here is derived from an EMBL/GenBank/DDBJ whole genome shotgun (WGS) entry which is preliminary data.</text>
</comment>
<evidence type="ECO:0000313" key="2">
    <source>
        <dbReference type="Proteomes" id="UP000815325"/>
    </source>
</evidence>
<keyword evidence="2" id="KW-1185">Reference proteome</keyword>
<dbReference type="EMBL" id="MU069620">
    <property type="protein sequence ID" value="KAF5837314.1"/>
    <property type="molecule type" value="Genomic_DNA"/>
</dbReference>
<protein>
    <recommendedName>
        <fullName evidence="3">Encoded protein</fullName>
    </recommendedName>
</protein>
<evidence type="ECO:0008006" key="3">
    <source>
        <dbReference type="Google" id="ProtNLM"/>
    </source>
</evidence>
<name>A0ABQ7GRS7_DUNSA</name>
<organism evidence="1 2">
    <name type="scientific">Dunaliella salina</name>
    <name type="common">Green alga</name>
    <name type="synonym">Protococcus salinus</name>
    <dbReference type="NCBI Taxonomy" id="3046"/>
    <lineage>
        <taxon>Eukaryota</taxon>
        <taxon>Viridiplantae</taxon>
        <taxon>Chlorophyta</taxon>
        <taxon>core chlorophytes</taxon>
        <taxon>Chlorophyceae</taxon>
        <taxon>CS clade</taxon>
        <taxon>Chlamydomonadales</taxon>
        <taxon>Dunaliellaceae</taxon>
        <taxon>Dunaliella</taxon>
    </lineage>
</organism>
<accession>A0ABQ7GRS7</accession>